<dbReference type="Pfam" id="PF07690">
    <property type="entry name" value="MFS_1"/>
    <property type="match status" value="1"/>
</dbReference>
<dbReference type="HOGENOM" id="CLU_1129986_0_0_1"/>
<dbReference type="InterPro" id="IPR011701">
    <property type="entry name" value="MFS"/>
</dbReference>
<reference evidence="7 9" key="2">
    <citation type="journal article" date="2013" name="Nature">
        <title>Insights into bilaterian evolution from three spiralian genomes.</title>
        <authorList>
            <person name="Simakov O."/>
            <person name="Marletaz F."/>
            <person name="Cho S.J."/>
            <person name="Edsinger-Gonzales E."/>
            <person name="Havlak P."/>
            <person name="Hellsten U."/>
            <person name="Kuo D.H."/>
            <person name="Larsson T."/>
            <person name="Lv J."/>
            <person name="Arendt D."/>
            <person name="Savage R."/>
            <person name="Osoegawa K."/>
            <person name="de Jong P."/>
            <person name="Grimwood J."/>
            <person name="Chapman J.A."/>
            <person name="Shapiro H."/>
            <person name="Aerts A."/>
            <person name="Otillar R.P."/>
            <person name="Terry A.Y."/>
            <person name="Boore J.L."/>
            <person name="Grigoriev I.V."/>
            <person name="Lindberg D.R."/>
            <person name="Seaver E.C."/>
            <person name="Weisblat D.A."/>
            <person name="Putnam N.H."/>
            <person name="Rokhsar D.S."/>
        </authorList>
    </citation>
    <scope>NUCLEOTIDE SEQUENCE</scope>
    <source>
        <strain evidence="7 9">I ESC-2004</strain>
    </source>
</reference>
<comment type="subcellular location">
    <subcellularLocation>
        <location evidence="1">Membrane</location>
        <topology evidence="1">Multi-pass membrane protein</topology>
    </subcellularLocation>
</comment>
<protein>
    <recommendedName>
        <fullName evidence="6">Major facilitator superfamily (MFS) profile domain-containing protein</fullName>
    </recommendedName>
</protein>
<name>R7V1F9_CAPTE</name>
<dbReference type="STRING" id="283909.R7V1F9"/>
<feature type="transmembrane region" description="Helical" evidence="5">
    <location>
        <begin position="138"/>
        <end position="158"/>
    </location>
</feature>
<accession>R7V1F9</accession>
<dbReference type="GO" id="GO:0022857">
    <property type="term" value="F:transmembrane transporter activity"/>
    <property type="evidence" value="ECO:0007669"/>
    <property type="project" value="InterPro"/>
</dbReference>
<keyword evidence="2 5" id="KW-0812">Transmembrane</keyword>
<reference evidence="9" key="1">
    <citation type="submission" date="2012-12" db="EMBL/GenBank/DDBJ databases">
        <authorList>
            <person name="Hellsten U."/>
            <person name="Grimwood J."/>
            <person name="Chapman J.A."/>
            <person name="Shapiro H."/>
            <person name="Aerts A."/>
            <person name="Otillar R.P."/>
            <person name="Terry A.Y."/>
            <person name="Boore J.L."/>
            <person name="Simakov O."/>
            <person name="Marletaz F."/>
            <person name="Cho S.-J."/>
            <person name="Edsinger-Gonzales E."/>
            <person name="Havlak P."/>
            <person name="Kuo D.-H."/>
            <person name="Larsson T."/>
            <person name="Lv J."/>
            <person name="Arendt D."/>
            <person name="Savage R."/>
            <person name="Osoegawa K."/>
            <person name="de Jong P."/>
            <person name="Lindberg D.R."/>
            <person name="Seaver E.C."/>
            <person name="Weisblat D.A."/>
            <person name="Putnam N.H."/>
            <person name="Grigoriev I.V."/>
            <person name="Rokhsar D.S."/>
        </authorList>
    </citation>
    <scope>NUCLEOTIDE SEQUENCE</scope>
    <source>
        <strain evidence="9">I ESC-2004</strain>
    </source>
</reference>
<evidence type="ECO:0000313" key="9">
    <source>
        <dbReference type="Proteomes" id="UP000014760"/>
    </source>
</evidence>
<evidence type="ECO:0000259" key="6">
    <source>
        <dbReference type="PROSITE" id="PS50850"/>
    </source>
</evidence>
<evidence type="ECO:0000256" key="4">
    <source>
        <dbReference type="ARBA" id="ARBA00023136"/>
    </source>
</evidence>
<keyword evidence="4 5" id="KW-0472">Membrane</keyword>
<dbReference type="AlphaFoldDB" id="R7V1F9"/>
<feature type="domain" description="Major facilitator superfamily (MFS) profile" evidence="6">
    <location>
        <begin position="8"/>
        <end position="246"/>
    </location>
</feature>
<dbReference type="OMA" id="SYHIFIV"/>
<evidence type="ECO:0000256" key="2">
    <source>
        <dbReference type="ARBA" id="ARBA00022692"/>
    </source>
</evidence>
<dbReference type="Proteomes" id="UP000014760">
    <property type="component" value="Unassembled WGS sequence"/>
</dbReference>
<feature type="transmembrane region" description="Helical" evidence="5">
    <location>
        <begin position="45"/>
        <end position="66"/>
    </location>
</feature>
<reference evidence="8" key="3">
    <citation type="submission" date="2015-06" db="UniProtKB">
        <authorList>
            <consortium name="EnsemblMetazoa"/>
        </authorList>
    </citation>
    <scope>IDENTIFICATION</scope>
</reference>
<evidence type="ECO:0000313" key="7">
    <source>
        <dbReference type="EMBL" id="ELU12332.1"/>
    </source>
</evidence>
<evidence type="ECO:0000256" key="3">
    <source>
        <dbReference type="ARBA" id="ARBA00022989"/>
    </source>
</evidence>
<evidence type="ECO:0000256" key="1">
    <source>
        <dbReference type="ARBA" id="ARBA00004141"/>
    </source>
</evidence>
<dbReference type="PROSITE" id="PS50850">
    <property type="entry name" value="MFS"/>
    <property type="match status" value="1"/>
</dbReference>
<feature type="transmembrane region" description="Helical" evidence="5">
    <location>
        <begin position="164"/>
        <end position="188"/>
    </location>
</feature>
<keyword evidence="9" id="KW-1185">Reference proteome</keyword>
<dbReference type="InterPro" id="IPR020846">
    <property type="entry name" value="MFS_dom"/>
</dbReference>
<organism evidence="7">
    <name type="scientific">Capitella teleta</name>
    <name type="common">Polychaete worm</name>
    <dbReference type="NCBI Taxonomy" id="283909"/>
    <lineage>
        <taxon>Eukaryota</taxon>
        <taxon>Metazoa</taxon>
        <taxon>Spiralia</taxon>
        <taxon>Lophotrochozoa</taxon>
        <taxon>Annelida</taxon>
        <taxon>Polychaeta</taxon>
        <taxon>Sedentaria</taxon>
        <taxon>Scolecida</taxon>
        <taxon>Capitellidae</taxon>
        <taxon>Capitella</taxon>
    </lineage>
</organism>
<proteinExistence type="predicted"/>
<dbReference type="SUPFAM" id="SSF103473">
    <property type="entry name" value="MFS general substrate transporter"/>
    <property type="match status" value="1"/>
</dbReference>
<evidence type="ECO:0000256" key="5">
    <source>
        <dbReference type="SAM" id="Phobius"/>
    </source>
</evidence>
<dbReference type="EMBL" id="KB296055">
    <property type="protein sequence ID" value="ELU12332.1"/>
    <property type="molecule type" value="Genomic_DNA"/>
</dbReference>
<dbReference type="EMBL" id="AMQN01005448">
    <property type="status" value="NOT_ANNOTATED_CDS"/>
    <property type="molecule type" value="Genomic_DNA"/>
</dbReference>
<sequence>MDASSSWSQLFTFVALWTAYASTYLLRKPIGVIKISVADDLLVPLSSLAWLDIALLLPYAVIQMLFGGLADKFPARCTLSVALLISSFSMFAFGRCDSLSCAVCLLVVNGAAQGICWPSCTKLLSSTFANCSQKRSKMLGLLGTSALVGGSVGTALSVQLLDNLGWRGVFLAPSIVVASLGVMVYFMLRISSKPDKPENNSSSPAVWKWPGVRELAGCVFCLKMVRYALYMWLPVFLEKECGCLCM</sequence>
<evidence type="ECO:0000313" key="8">
    <source>
        <dbReference type="EnsemblMetazoa" id="CapteP189475"/>
    </source>
</evidence>
<dbReference type="EnsemblMetazoa" id="CapteT189475">
    <property type="protein sequence ID" value="CapteP189475"/>
    <property type="gene ID" value="CapteG189475"/>
</dbReference>
<dbReference type="OrthoDB" id="3639251at2759"/>
<dbReference type="GO" id="GO:0016020">
    <property type="term" value="C:membrane"/>
    <property type="evidence" value="ECO:0007669"/>
    <property type="project" value="UniProtKB-SubCell"/>
</dbReference>
<gene>
    <name evidence="7" type="ORF">CAPTEDRAFT_189475</name>
</gene>
<dbReference type="PANTHER" id="PTHR43184">
    <property type="entry name" value="MAJOR FACILITATOR SUPERFAMILY TRANSPORTER 16, ISOFORM B"/>
    <property type="match status" value="1"/>
</dbReference>
<dbReference type="PANTHER" id="PTHR43184:SF30">
    <property type="entry name" value="MFS DOMAIN-CONTAINING PROTEIN"/>
    <property type="match status" value="1"/>
</dbReference>
<keyword evidence="3 5" id="KW-1133">Transmembrane helix</keyword>
<dbReference type="InterPro" id="IPR036259">
    <property type="entry name" value="MFS_trans_sf"/>
</dbReference>
<dbReference type="Gene3D" id="1.20.1250.20">
    <property type="entry name" value="MFS general substrate transporter like domains"/>
    <property type="match status" value="1"/>
</dbReference>